<comment type="similarity">
    <text evidence="2">Belongs to the DoxX family.</text>
</comment>
<dbReference type="RefSeq" id="WP_008875067.1">
    <property type="nucleotide sequence ID" value="NZ_CAUM01000093.1"/>
</dbReference>
<comment type="caution">
    <text evidence="8">The sequence shown here is derived from an EMBL/GenBank/DDBJ whole genome shotgun (WGS) entry which is preliminary data.</text>
</comment>
<dbReference type="eggNOG" id="COG2259">
    <property type="taxonomic scope" value="Bacteria"/>
</dbReference>
<keyword evidence="9" id="KW-1185">Reference proteome</keyword>
<dbReference type="OrthoDB" id="9810206at2"/>
<keyword evidence="3" id="KW-1003">Cell membrane</keyword>
<evidence type="ECO:0000256" key="1">
    <source>
        <dbReference type="ARBA" id="ARBA00004651"/>
    </source>
</evidence>
<keyword evidence="6 7" id="KW-0472">Membrane</keyword>
<organism evidence="8 9">
    <name type="scientific">Mesorhizobium metallidurans STM 2683</name>
    <dbReference type="NCBI Taxonomy" id="1297569"/>
    <lineage>
        <taxon>Bacteria</taxon>
        <taxon>Pseudomonadati</taxon>
        <taxon>Pseudomonadota</taxon>
        <taxon>Alphaproteobacteria</taxon>
        <taxon>Hyphomicrobiales</taxon>
        <taxon>Phyllobacteriaceae</taxon>
        <taxon>Mesorhizobium</taxon>
    </lineage>
</organism>
<dbReference type="PANTHER" id="PTHR33452">
    <property type="entry name" value="OXIDOREDUCTASE CATD-RELATED"/>
    <property type="match status" value="1"/>
</dbReference>
<dbReference type="STRING" id="1297569.MESS2_280013"/>
<dbReference type="EMBL" id="CAUM01000093">
    <property type="protein sequence ID" value="CCV06131.1"/>
    <property type="molecule type" value="Genomic_DNA"/>
</dbReference>
<feature type="transmembrane region" description="Helical" evidence="7">
    <location>
        <begin position="25"/>
        <end position="49"/>
    </location>
</feature>
<feature type="transmembrane region" description="Helical" evidence="7">
    <location>
        <begin position="116"/>
        <end position="135"/>
    </location>
</feature>
<dbReference type="AlphaFoldDB" id="M5F2T9"/>
<evidence type="ECO:0000313" key="8">
    <source>
        <dbReference type="EMBL" id="CCV06131.1"/>
    </source>
</evidence>
<feature type="transmembrane region" description="Helical" evidence="7">
    <location>
        <begin position="83"/>
        <end position="104"/>
    </location>
</feature>
<keyword evidence="5 7" id="KW-1133">Transmembrane helix</keyword>
<dbReference type="GO" id="GO:0005886">
    <property type="term" value="C:plasma membrane"/>
    <property type="evidence" value="ECO:0007669"/>
    <property type="project" value="UniProtKB-SubCell"/>
</dbReference>
<accession>M5F2T9</accession>
<gene>
    <name evidence="8" type="primary">yqjF</name>
    <name evidence="8" type="ORF">MESS2_280013</name>
</gene>
<evidence type="ECO:0000256" key="7">
    <source>
        <dbReference type="SAM" id="Phobius"/>
    </source>
</evidence>
<proteinExistence type="inferred from homology"/>
<feature type="transmembrane region" description="Helical" evidence="7">
    <location>
        <begin position="56"/>
        <end position="77"/>
    </location>
</feature>
<evidence type="ECO:0000313" key="9">
    <source>
        <dbReference type="Proteomes" id="UP000012062"/>
    </source>
</evidence>
<evidence type="ECO:0000256" key="3">
    <source>
        <dbReference type="ARBA" id="ARBA00022475"/>
    </source>
</evidence>
<comment type="subcellular location">
    <subcellularLocation>
        <location evidence="1">Cell membrane</location>
        <topology evidence="1">Multi-pass membrane protein</topology>
    </subcellularLocation>
</comment>
<reference evidence="8 9" key="1">
    <citation type="submission" date="2013-02" db="EMBL/GenBank/DDBJ databases">
        <authorList>
            <person name="Genoscope - CEA"/>
        </authorList>
    </citation>
    <scope>NUCLEOTIDE SEQUENCE [LARGE SCALE GENOMIC DNA]</scope>
    <source>
        <strain evidence="8 9">STM 2683</strain>
    </source>
</reference>
<name>M5F2T9_9HYPH</name>
<evidence type="ECO:0000256" key="6">
    <source>
        <dbReference type="ARBA" id="ARBA00023136"/>
    </source>
</evidence>
<protein>
    <submittedName>
        <fullName evidence="8">Putative quinol oxidase subunit</fullName>
    </submittedName>
</protein>
<dbReference type="PANTHER" id="PTHR33452:SF1">
    <property type="entry name" value="INNER MEMBRANE PROTEIN YPHA-RELATED"/>
    <property type="match status" value="1"/>
</dbReference>
<evidence type="ECO:0000256" key="5">
    <source>
        <dbReference type="ARBA" id="ARBA00022989"/>
    </source>
</evidence>
<dbReference type="InterPro" id="IPR051907">
    <property type="entry name" value="DoxX-like_oxidoreductase"/>
</dbReference>
<dbReference type="Pfam" id="PF07681">
    <property type="entry name" value="DoxX"/>
    <property type="match status" value="1"/>
</dbReference>
<dbReference type="InterPro" id="IPR032808">
    <property type="entry name" value="DoxX"/>
</dbReference>
<sequence>MSTNTSVAGTGTASSASTTILLGRVLLSVIFLLSGFGKLTAIAGTAGYFGSLGLPLPTVTAIVVGLIELLGGLAILVGFQTRITAWVLAIFTVATALVAHTGWADQMQMINFMKNLAIAGGFLVLASSGAGAYSIDAKRGQ</sequence>
<evidence type="ECO:0000256" key="4">
    <source>
        <dbReference type="ARBA" id="ARBA00022692"/>
    </source>
</evidence>
<evidence type="ECO:0000256" key="2">
    <source>
        <dbReference type="ARBA" id="ARBA00006679"/>
    </source>
</evidence>
<keyword evidence="4 7" id="KW-0812">Transmembrane</keyword>
<dbReference type="Proteomes" id="UP000012062">
    <property type="component" value="Unassembled WGS sequence"/>
</dbReference>